<protein>
    <submittedName>
        <fullName evidence="1">Uncharacterized protein MANES_18G118300</fullName>
    </submittedName>
</protein>
<proteinExistence type="predicted"/>
<name>A0A2P2KMS2_RHIMU</name>
<accession>A0A2P2KMS2</accession>
<dbReference type="AlphaFoldDB" id="A0A2P2KMS2"/>
<reference evidence="1" key="1">
    <citation type="submission" date="2018-02" db="EMBL/GenBank/DDBJ databases">
        <title>Rhizophora mucronata_Transcriptome.</title>
        <authorList>
            <person name="Meera S.P."/>
            <person name="Sreeshan A."/>
            <person name="Augustine A."/>
        </authorList>
    </citation>
    <scope>NUCLEOTIDE SEQUENCE</scope>
    <source>
        <tissue evidence="1">Leaf</tissue>
    </source>
</reference>
<sequence>MPGLRFWIRTNDPDRSDLAWKYRTLLTEPSCLPSPLSQSTPIHVPE</sequence>
<dbReference type="EMBL" id="GGEC01026535">
    <property type="protein sequence ID" value="MBX07019.1"/>
    <property type="molecule type" value="Transcribed_RNA"/>
</dbReference>
<evidence type="ECO:0000313" key="1">
    <source>
        <dbReference type="EMBL" id="MBX07019.1"/>
    </source>
</evidence>
<organism evidence="1">
    <name type="scientific">Rhizophora mucronata</name>
    <name type="common">Asiatic mangrove</name>
    <dbReference type="NCBI Taxonomy" id="61149"/>
    <lineage>
        <taxon>Eukaryota</taxon>
        <taxon>Viridiplantae</taxon>
        <taxon>Streptophyta</taxon>
        <taxon>Embryophyta</taxon>
        <taxon>Tracheophyta</taxon>
        <taxon>Spermatophyta</taxon>
        <taxon>Magnoliopsida</taxon>
        <taxon>eudicotyledons</taxon>
        <taxon>Gunneridae</taxon>
        <taxon>Pentapetalae</taxon>
        <taxon>rosids</taxon>
        <taxon>fabids</taxon>
        <taxon>Malpighiales</taxon>
        <taxon>Rhizophoraceae</taxon>
        <taxon>Rhizophora</taxon>
    </lineage>
</organism>